<protein>
    <submittedName>
        <fullName evidence="8">Type II toxin-antitoxin system HicA family toxin</fullName>
    </submittedName>
</protein>
<proteinExistence type="inferred from homology"/>
<dbReference type="Proteomes" id="UP000824065">
    <property type="component" value="Unassembled WGS sequence"/>
</dbReference>
<organism evidence="8 9">
    <name type="scientific">Candidatus Faecalibacterium gallistercoris</name>
    <dbReference type="NCBI Taxonomy" id="2838579"/>
    <lineage>
        <taxon>Bacteria</taxon>
        <taxon>Bacillati</taxon>
        <taxon>Bacillota</taxon>
        <taxon>Clostridia</taxon>
        <taxon>Eubacteriales</taxon>
        <taxon>Oscillospiraceae</taxon>
        <taxon>Faecalibacterium</taxon>
    </lineage>
</organism>
<keyword evidence="3" id="KW-0540">Nuclease</keyword>
<evidence type="ECO:0000256" key="3">
    <source>
        <dbReference type="ARBA" id="ARBA00022722"/>
    </source>
</evidence>
<name>A0A9D2JML5_9FIRM</name>
<dbReference type="AlphaFoldDB" id="A0A9D2JML5"/>
<comment type="caution">
    <text evidence="8">The sequence shown here is derived from an EMBL/GenBank/DDBJ whole genome shotgun (WGS) entry which is preliminary data.</text>
</comment>
<reference evidence="8" key="1">
    <citation type="journal article" date="2021" name="PeerJ">
        <title>Extensive microbial diversity within the chicken gut microbiome revealed by metagenomics and culture.</title>
        <authorList>
            <person name="Gilroy R."/>
            <person name="Ravi A."/>
            <person name="Getino M."/>
            <person name="Pursley I."/>
            <person name="Horton D.L."/>
            <person name="Alikhan N.F."/>
            <person name="Baker D."/>
            <person name="Gharbi K."/>
            <person name="Hall N."/>
            <person name="Watson M."/>
            <person name="Adriaenssens E.M."/>
            <person name="Foster-Nyarko E."/>
            <person name="Jarju S."/>
            <person name="Secka A."/>
            <person name="Antonio M."/>
            <person name="Oren A."/>
            <person name="Chaudhuri R.R."/>
            <person name="La Ragione R."/>
            <person name="Hildebrand F."/>
            <person name="Pallen M.J."/>
        </authorList>
    </citation>
    <scope>NUCLEOTIDE SEQUENCE</scope>
    <source>
        <strain evidence="8">ChiBcec16-3735</strain>
    </source>
</reference>
<keyword evidence="7" id="KW-0346">Stress response</keyword>
<dbReference type="GO" id="GO:0004519">
    <property type="term" value="F:endonuclease activity"/>
    <property type="evidence" value="ECO:0007669"/>
    <property type="project" value="UniProtKB-KW"/>
</dbReference>
<accession>A0A9D2JML5</accession>
<gene>
    <name evidence="8" type="ORF">H9725_10575</name>
</gene>
<dbReference type="Gene3D" id="3.30.920.30">
    <property type="entry name" value="Hypothetical protein"/>
    <property type="match status" value="1"/>
</dbReference>
<keyword evidence="2" id="KW-1277">Toxin-antitoxin system</keyword>
<dbReference type="Pfam" id="PF07927">
    <property type="entry name" value="HicA_toxin"/>
    <property type="match status" value="1"/>
</dbReference>
<reference evidence="8" key="2">
    <citation type="submission" date="2021-04" db="EMBL/GenBank/DDBJ databases">
        <authorList>
            <person name="Gilroy R."/>
        </authorList>
    </citation>
    <scope>NUCLEOTIDE SEQUENCE</scope>
    <source>
        <strain evidence="8">ChiBcec16-3735</strain>
    </source>
</reference>
<dbReference type="InterPro" id="IPR038570">
    <property type="entry name" value="HicA_sf"/>
</dbReference>
<evidence type="ECO:0000256" key="4">
    <source>
        <dbReference type="ARBA" id="ARBA00022759"/>
    </source>
</evidence>
<evidence type="ECO:0000313" key="8">
    <source>
        <dbReference type="EMBL" id="HIZ58991.1"/>
    </source>
</evidence>
<keyword evidence="5" id="KW-0378">Hydrolase</keyword>
<evidence type="ECO:0000256" key="1">
    <source>
        <dbReference type="ARBA" id="ARBA00006620"/>
    </source>
</evidence>
<dbReference type="InterPro" id="IPR012933">
    <property type="entry name" value="HicA_mRNA_interferase"/>
</dbReference>
<evidence type="ECO:0000256" key="7">
    <source>
        <dbReference type="ARBA" id="ARBA00023016"/>
    </source>
</evidence>
<dbReference type="SUPFAM" id="SSF54786">
    <property type="entry name" value="YcfA/nrd intein domain"/>
    <property type="match status" value="1"/>
</dbReference>
<sequence length="62" mass="7122">MPMKPREMEKLILADGWVFKSQVGSHRQYTHPTKPGKVTIPWHAKDLNKKVEISILKQAGLK</sequence>
<evidence type="ECO:0000256" key="2">
    <source>
        <dbReference type="ARBA" id="ARBA00022649"/>
    </source>
</evidence>
<evidence type="ECO:0000256" key="6">
    <source>
        <dbReference type="ARBA" id="ARBA00022884"/>
    </source>
</evidence>
<evidence type="ECO:0000256" key="5">
    <source>
        <dbReference type="ARBA" id="ARBA00022801"/>
    </source>
</evidence>
<dbReference type="GO" id="GO:0016787">
    <property type="term" value="F:hydrolase activity"/>
    <property type="evidence" value="ECO:0007669"/>
    <property type="project" value="UniProtKB-KW"/>
</dbReference>
<dbReference type="EMBL" id="DXBJ01000079">
    <property type="protein sequence ID" value="HIZ58991.1"/>
    <property type="molecule type" value="Genomic_DNA"/>
</dbReference>
<keyword evidence="6" id="KW-0694">RNA-binding</keyword>
<evidence type="ECO:0000313" key="9">
    <source>
        <dbReference type="Proteomes" id="UP000824065"/>
    </source>
</evidence>
<dbReference type="GO" id="GO:0003729">
    <property type="term" value="F:mRNA binding"/>
    <property type="evidence" value="ECO:0007669"/>
    <property type="project" value="InterPro"/>
</dbReference>
<comment type="similarity">
    <text evidence="1">Belongs to the HicA mRNA interferase family.</text>
</comment>
<keyword evidence="4" id="KW-0255">Endonuclease</keyword>